<dbReference type="STRING" id="76193.A0A0N0PDE1"/>
<dbReference type="PANTHER" id="PTHR43975:SF2">
    <property type="entry name" value="EG:BACR7A4.14 PROTEIN-RELATED"/>
    <property type="match status" value="1"/>
</dbReference>
<dbReference type="InParanoid" id="A0A0N0PDE1"/>
<evidence type="ECO:0000313" key="3">
    <source>
        <dbReference type="Proteomes" id="UP000053240"/>
    </source>
</evidence>
<name>A0A0N0PDE1_PAPMA</name>
<dbReference type="FunFam" id="3.40.50.720:FF:000084">
    <property type="entry name" value="Short-chain dehydrogenase reductase"/>
    <property type="match status" value="1"/>
</dbReference>
<dbReference type="PRINTS" id="PR00081">
    <property type="entry name" value="GDHRDH"/>
</dbReference>
<protein>
    <submittedName>
        <fullName evidence="2">Putative oxidoreductase yxbG</fullName>
    </submittedName>
</protein>
<dbReference type="SUPFAM" id="SSF51735">
    <property type="entry name" value="NAD(P)-binding Rossmann-fold domains"/>
    <property type="match status" value="1"/>
</dbReference>
<dbReference type="GO" id="GO:0016491">
    <property type="term" value="F:oxidoreductase activity"/>
    <property type="evidence" value="ECO:0007669"/>
    <property type="project" value="UniProtKB-KW"/>
</dbReference>
<dbReference type="Pfam" id="PF13561">
    <property type="entry name" value="adh_short_C2"/>
    <property type="match status" value="1"/>
</dbReference>
<gene>
    <name evidence="2" type="ORF">RR48_04603</name>
</gene>
<proteinExistence type="predicted"/>
<dbReference type="InterPro" id="IPR036291">
    <property type="entry name" value="NAD(P)-bd_dom_sf"/>
</dbReference>
<dbReference type="EMBL" id="KQ460254">
    <property type="protein sequence ID" value="KPJ16338.1"/>
    <property type="molecule type" value="Genomic_DNA"/>
</dbReference>
<evidence type="ECO:0000313" key="2">
    <source>
        <dbReference type="EMBL" id="KPJ16338.1"/>
    </source>
</evidence>
<keyword evidence="1" id="KW-0560">Oxidoreductase</keyword>
<dbReference type="PANTHER" id="PTHR43975">
    <property type="entry name" value="ZGC:101858"/>
    <property type="match status" value="1"/>
</dbReference>
<dbReference type="Proteomes" id="UP000053240">
    <property type="component" value="Unassembled WGS sequence"/>
</dbReference>
<dbReference type="KEGG" id="pmac:106709436"/>
<dbReference type="PRINTS" id="PR00080">
    <property type="entry name" value="SDRFAMILY"/>
</dbReference>
<dbReference type="InterPro" id="IPR020904">
    <property type="entry name" value="Sc_DH/Rdtase_CS"/>
</dbReference>
<reference evidence="2 3" key="1">
    <citation type="journal article" date="2015" name="Nat. Commun.">
        <title>Outbred genome sequencing and CRISPR/Cas9 gene editing in butterflies.</title>
        <authorList>
            <person name="Li X."/>
            <person name="Fan D."/>
            <person name="Zhang W."/>
            <person name="Liu G."/>
            <person name="Zhang L."/>
            <person name="Zhao L."/>
            <person name="Fang X."/>
            <person name="Chen L."/>
            <person name="Dong Y."/>
            <person name="Chen Y."/>
            <person name="Ding Y."/>
            <person name="Zhao R."/>
            <person name="Feng M."/>
            <person name="Zhu Y."/>
            <person name="Feng Y."/>
            <person name="Jiang X."/>
            <person name="Zhu D."/>
            <person name="Xiang H."/>
            <person name="Feng X."/>
            <person name="Li S."/>
            <person name="Wang J."/>
            <person name="Zhang G."/>
            <person name="Kronforst M.R."/>
            <person name="Wang W."/>
        </authorList>
    </citation>
    <scope>NUCLEOTIDE SEQUENCE [LARGE SCALE GENOMIC DNA]</scope>
    <source>
        <strain evidence="2">Ya'a_city_454_Pm</strain>
        <tissue evidence="2">Whole body</tissue>
    </source>
</reference>
<organism evidence="2 3">
    <name type="scientific">Papilio machaon</name>
    <name type="common">Old World swallowtail butterfly</name>
    <dbReference type="NCBI Taxonomy" id="76193"/>
    <lineage>
        <taxon>Eukaryota</taxon>
        <taxon>Metazoa</taxon>
        <taxon>Ecdysozoa</taxon>
        <taxon>Arthropoda</taxon>
        <taxon>Hexapoda</taxon>
        <taxon>Insecta</taxon>
        <taxon>Pterygota</taxon>
        <taxon>Neoptera</taxon>
        <taxon>Endopterygota</taxon>
        <taxon>Lepidoptera</taxon>
        <taxon>Glossata</taxon>
        <taxon>Ditrysia</taxon>
        <taxon>Papilionoidea</taxon>
        <taxon>Papilionidae</taxon>
        <taxon>Papilioninae</taxon>
        <taxon>Papilio</taxon>
    </lineage>
</organism>
<dbReference type="PROSITE" id="PS00061">
    <property type="entry name" value="ADH_SHORT"/>
    <property type="match status" value="1"/>
</dbReference>
<keyword evidence="3" id="KW-1185">Reference proteome</keyword>
<accession>A0A0N0PDE1</accession>
<dbReference type="Gene3D" id="3.40.50.720">
    <property type="entry name" value="NAD(P)-binding Rossmann-like Domain"/>
    <property type="match status" value="1"/>
</dbReference>
<sequence>MSFNNKVILITGAGSGIGAATAKAFAEKSAKLSLIDINEQNLEITAEACKAKKVEVLNVAADLTKDEDVKRSIDSTVRKFGKIDIVVNCAGICGSGSILDPDLLKKFDETIAINLRTTIAITNAVAPQLIETKGNIINISSVCASLTTKYMIPYNVAKAGLTHFTKSAALELADKGVRVNCISPGYVKTPFMLNSGVSDAYIDAALIACAHIVPLKRVLEPEEIAELALFLASDKASGITGSDYAIDGGVLLTGLNALSEHKFY</sequence>
<evidence type="ECO:0000256" key="1">
    <source>
        <dbReference type="ARBA" id="ARBA00023002"/>
    </source>
</evidence>
<dbReference type="InterPro" id="IPR002347">
    <property type="entry name" value="SDR_fam"/>
</dbReference>
<dbReference type="AlphaFoldDB" id="A0A0N0PDE1"/>
<dbReference type="OrthoDB" id="47007at2759"/>